<organism evidence="2 3">
    <name type="scientific">Haloarcula salinisoli</name>
    <dbReference type="NCBI Taxonomy" id="2487746"/>
    <lineage>
        <taxon>Archaea</taxon>
        <taxon>Methanobacteriati</taxon>
        <taxon>Methanobacteriota</taxon>
        <taxon>Stenosarchaea group</taxon>
        <taxon>Halobacteria</taxon>
        <taxon>Halobacteriales</taxon>
        <taxon>Haloarculaceae</taxon>
        <taxon>Haloarcula</taxon>
    </lineage>
</organism>
<dbReference type="EMBL" id="RKLQ01000002">
    <property type="protein sequence ID" value="MBX0303969.1"/>
    <property type="molecule type" value="Genomic_DNA"/>
</dbReference>
<accession>A0A8J7YIZ1</accession>
<dbReference type="Proteomes" id="UP000783863">
    <property type="component" value="Unassembled WGS sequence"/>
</dbReference>
<evidence type="ECO:0000256" key="1">
    <source>
        <dbReference type="SAM" id="Phobius"/>
    </source>
</evidence>
<feature type="transmembrane region" description="Helical" evidence="1">
    <location>
        <begin position="12"/>
        <end position="32"/>
    </location>
</feature>
<protein>
    <submittedName>
        <fullName evidence="2">Uncharacterized protein</fullName>
    </submittedName>
</protein>
<dbReference type="AlphaFoldDB" id="A0A8J7YIZ1"/>
<keyword evidence="1" id="KW-1133">Transmembrane helix</keyword>
<keyword evidence="1" id="KW-0812">Transmembrane</keyword>
<gene>
    <name evidence="2" type="ORF">EGD98_09850</name>
</gene>
<reference evidence="2" key="1">
    <citation type="submission" date="2021-06" db="EMBL/GenBank/DDBJ databases">
        <title>Halomicroarcula sp. F24A a new haloarchaeum isolated from saline soil.</title>
        <authorList>
            <person name="Duran-Viseras A."/>
            <person name="Sanchez-Porro C."/>
            <person name="Ventosa A."/>
        </authorList>
    </citation>
    <scope>NUCLEOTIDE SEQUENCE</scope>
    <source>
        <strain evidence="2">F24A</strain>
    </source>
</reference>
<keyword evidence="3" id="KW-1185">Reference proteome</keyword>
<feature type="transmembrane region" description="Helical" evidence="1">
    <location>
        <begin position="93"/>
        <end position="118"/>
    </location>
</feature>
<comment type="caution">
    <text evidence="2">The sequence shown here is derived from an EMBL/GenBank/DDBJ whole genome shotgun (WGS) entry which is preliminary data.</text>
</comment>
<evidence type="ECO:0000313" key="2">
    <source>
        <dbReference type="EMBL" id="MBX0303969.1"/>
    </source>
</evidence>
<proteinExistence type="predicted"/>
<name>A0A8J7YIZ1_9EURY</name>
<feature type="transmembrane region" description="Helical" evidence="1">
    <location>
        <begin position="124"/>
        <end position="142"/>
    </location>
</feature>
<sequence>MERRELWFLDWIDVVQFGVIATGILSSAVGARKLDAAYPLESRMEPLVGTPIGAWSVFWLGVGLVVFGVGMTTPSVLEAHDVALFSERQRSGLVLSGSIILLPSLFAGVGIFLAFPLLYVTVPAGLAGVATAMGWRVVELVWPRLRPS</sequence>
<evidence type="ECO:0000313" key="3">
    <source>
        <dbReference type="Proteomes" id="UP000783863"/>
    </source>
</evidence>
<dbReference type="RefSeq" id="WP_220588207.1">
    <property type="nucleotide sequence ID" value="NZ_RKLQ01000002.1"/>
</dbReference>
<keyword evidence="1" id="KW-0472">Membrane</keyword>
<feature type="transmembrane region" description="Helical" evidence="1">
    <location>
        <begin position="52"/>
        <end position="72"/>
    </location>
</feature>